<accession>A0A3B4GAZ2</accession>
<dbReference type="Gene3D" id="2.60.40.10">
    <property type="entry name" value="Immunoglobulins"/>
    <property type="match status" value="2"/>
</dbReference>
<dbReference type="PROSITE" id="PS50853">
    <property type="entry name" value="FN3"/>
    <property type="match status" value="1"/>
</dbReference>
<name>A0A3B4GAZ2_9CICH</name>
<protein>
    <submittedName>
        <fullName evidence="5">Receptor-type tyrosine-protein phosphatase mu-like</fullName>
    </submittedName>
</protein>
<dbReference type="PROSITE" id="PS50835">
    <property type="entry name" value="IG_LIKE"/>
    <property type="match status" value="1"/>
</dbReference>
<evidence type="ECO:0000313" key="5">
    <source>
        <dbReference type="Ensembl" id="ENSPNYP00000018791.1"/>
    </source>
</evidence>
<dbReference type="Pfam" id="PF00047">
    <property type="entry name" value="ig"/>
    <property type="match status" value="1"/>
</dbReference>
<dbReference type="InterPro" id="IPR003961">
    <property type="entry name" value="FN3_dom"/>
</dbReference>
<dbReference type="AlphaFoldDB" id="A0A3B4GAZ2"/>
<dbReference type="STRING" id="303518.ENSPNYP00000018791"/>
<dbReference type="SUPFAM" id="SSF48726">
    <property type="entry name" value="Immunoglobulin"/>
    <property type="match status" value="1"/>
</dbReference>
<organism evidence="5">
    <name type="scientific">Pundamilia nyererei</name>
    <dbReference type="NCBI Taxonomy" id="303518"/>
    <lineage>
        <taxon>Eukaryota</taxon>
        <taxon>Metazoa</taxon>
        <taxon>Chordata</taxon>
        <taxon>Craniata</taxon>
        <taxon>Vertebrata</taxon>
        <taxon>Euteleostomi</taxon>
        <taxon>Actinopterygii</taxon>
        <taxon>Neopterygii</taxon>
        <taxon>Teleostei</taxon>
        <taxon>Neoteleostei</taxon>
        <taxon>Acanthomorphata</taxon>
        <taxon>Ovalentaria</taxon>
        <taxon>Cichlomorphae</taxon>
        <taxon>Cichliformes</taxon>
        <taxon>Cichlidae</taxon>
        <taxon>African cichlids</taxon>
        <taxon>Pseudocrenilabrinae</taxon>
        <taxon>Haplochromini</taxon>
        <taxon>Pundamilia</taxon>
    </lineage>
</organism>
<proteinExistence type="predicted"/>
<dbReference type="InterPro" id="IPR007110">
    <property type="entry name" value="Ig-like_dom"/>
</dbReference>
<evidence type="ECO:0000256" key="2">
    <source>
        <dbReference type="SAM" id="MobiDB-lite"/>
    </source>
</evidence>
<dbReference type="SMART" id="SM00060">
    <property type="entry name" value="FN3"/>
    <property type="match status" value="1"/>
</dbReference>
<dbReference type="Ensembl" id="ENSPNYT00000019263.1">
    <property type="protein sequence ID" value="ENSPNYP00000018791.1"/>
    <property type="gene ID" value="ENSPNYG00000014203.1"/>
</dbReference>
<dbReference type="GeneTree" id="ENSGT00940000155020"/>
<dbReference type="InterPro" id="IPR013783">
    <property type="entry name" value="Ig-like_fold"/>
</dbReference>
<dbReference type="SMART" id="SM00408">
    <property type="entry name" value="IGc2"/>
    <property type="match status" value="1"/>
</dbReference>
<evidence type="ECO:0000259" key="4">
    <source>
        <dbReference type="PROSITE" id="PS50853"/>
    </source>
</evidence>
<reference evidence="5" key="1">
    <citation type="submission" date="2023-09" db="UniProtKB">
        <authorList>
            <consortium name="Ensembl"/>
        </authorList>
    </citation>
    <scope>IDENTIFICATION</scope>
</reference>
<dbReference type="SMART" id="SM00409">
    <property type="entry name" value="IG"/>
    <property type="match status" value="1"/>
</dbReference>
<keyword evidence="1" id="KW-0393">Immunoglobulin domain</keyword>
<dbReference type="CDD" id="cd00063">
    <property type="entry name" value="FN3"/>
    <property type="match status" value="1"/>
</dbReference>
<dbReference type="CDD" id="cd00096">
    <property type="entry name" value="Ig"/>
    <property type="match status" value="1"/>
</dbReference>
<feature type="domain" description="Ig-like" evidence="3">
    <location>
        <begin position="68"/>
        <end position="159"/>
    </location>
</feature>
<dbReference type="SUPFAM" id="SSF49265">
    <property type="entry name" value="Fibronectin type III"/>
    <property type="match status" value="1"/>
</dbReference>
<evidence type="ECO:0000259" key="3">
    <source>
        <dbReference type="PROSITE" id="PS50835"/>
    </source>
</evidence>
<dbReference type="InterPro" id="IPR003598">
    <property type="entry name" value="Ig_sub2"/>
</dbReference>
<dbReference type="InterPro" id="IPR013151">
    <property type="entry name" value="Immunoglobulin_dom"/>
</dbReference>
<dbReference type="InterPro" id="IPR003599">
    <property type="entry name" value="Ig_sub"/>
</dbReference>
<feature type="region of interest" description="Disordered" evidence="2">
    <location>
        <begin position="240"/>
        <end position="261"/>
    </location>
</feature>
<dbReference type="InterPro" id="IPR036179">
    <property type="entry name" value="Ig-like_dom_sf"/>
</dbReference>
<dbReference type="FunFam" id="2.60.40.10:FF:000009">
    <property type="entry name" value="receptor-type tyrosine-protein phosphatase U isoform X1"/>
    <property type="match status" value="1"/>
</dbReference>
<evidence type="ECO:0000256" key="1">
    <source>
        <dbReference type="ARBA" id="ARBA00023319"/>
    </source>
</evidence>
<dbReference type="InterPro" id="IPR036116">
    <property type="entry name" value="FN3_sf"/>
</dbReference>
<feature type="domain" description="Fibronectin type-III" evidence="4">
    <location>
        <begin position="166"/>
        <end position="259"/>
    </location>
</feature>
<sequence>QTNYHASSADKSTPAQCSGVVLATERSLQLHLSNICLSLTDKHCCLQVSTPAHKPSMFYVFLSSVSTPHFLHIKGVEVNAGQTATFHCTVNGRPQSNLLLYLQGMGGRQAAVRETKPLNARRYVASFNVDNTTKGDSGRYRCIAQSERGVGVSSYADLTVKQPPVPIAPPQLTAVGATYLWIQLNANSINGDGPITERDVEYRTTAGMLIDTTPVDKPTHKIGHLDPDTEYEISVLLTRPLDGGTGNPGPPLRARTKCAGG</sequence>